<dbReference type="InterPro" id="IPR036772">
    <property type="entry name" value="SRCR-like_dom_sf"/>
</dbReference>
<feature type="domain" description="SRCR" evidence="11">
    <location>
        <begin position="459"/>
        <end position="563"/>
    </location>
</feature>
<evidence type="ECO:0000256" key="7">
    <source>
        <dbReference type="ARBA" id="ARBA00023157"/>
    </source>
</evidence>
<evidence type="ECO:0000256" key="8">
    <source>
        <dbReference type="ARBA" id="ARBA00023180"/>
    </source>
</evidence>
<keyword evidence="5" id="KW-1133">Transmembrane helix</keyword>
<evidence type="ECO:0000256" key="1">
    <source>
        <dbReference type="ARBA" id="ARBA00004167"/>
    </source>
</evidence>
<feature type="domain" description="SRCR" evidence="11">
    <location>
        <begin position="29"/>
        <end position="129"/>
    </location>
</feature>
<feature type="domain" description="SRCR" evidence="11">
    <location>
        <begin position="356"/>
        <end position="464"/>
    </location>
</feature>
<evidence type="ECO:0000256" key="4">
    <source>
        <dbReference type="ARBA" id="ARBA00022737"/>
    </source>
</evidence>
<dbReference type="GO" id="GO:0016020">
    <property type="term" value="C:membrane"/>
    <property type="evidence" value="ECO:0007669"/>
    <property type="project" value="UniProtKB-SubCell"/>
</dbReference>
<feature type="domain" description="SRCR" evidence="11">
    <location>
        <begin position="140"/>
        <end position="236"/>
    </location>
</feature>
<feature type="domain" description="SRCR" evidence="11">
    <location>
        <begin position="246"/>
        <end position="347"/>
    </location>
</feature>
<accession>A0AA35RVR8</accession>
<dbReference type="PANTHER" id="PTHR48071:SF18">
    <property type="entry name" value="DELETED IN MALIGNANT BRAIN TUMORS 1 PROTEIN-RELATED"/>
    <property type="match status" value="1"/>
</dbReference>
<keyword evidence="3 10" id="KW-0732">Signal</keyword>
<dbReference type="FunFam" id="3.10.250.10:FF:000009">
    <property type="entry name" value="WC1"/>
    <property type="match status" value="1"/>
</dbReference>
<feature type="disulfide bond" evidence="9">
    <location>
        <begin position="319"/>
        <end position="329"/>
    </location>
</feature>
<feature type="disulfide bond" evidence="9">
    <location>
        <begin position="532"/>
        <end position="542"/>
    </location>
</feature>
<proteinExistence type="predicted"/>
<keyword evidence="8" id="KW-0325">Glycoprotein</keyword>
<evidence type="ECO:0000313" key="13">
    <source>
        <dbReference type="Proteomes" id="UP001174909"/>
    </source>
</evidence>
<feature type="disulfide bond" evidence="9">
    <location>
        <begin position="423"/>
        <end position="433"/>
    </location>
</feature>
<sequence length="601" mass="66042">MAYLALLLVCLQGALPHTVTTAQFRGGDVRLVGGSYQWEGRVEIFLAGSWGTVTDSDWTSEDAQAVCHTMGYFRPGSLKYTGAYFGQGSGPVHFDHVVCSGMEYNLTDCETGTGTRQSSHDEDVGVKCNTIDENYRNGDIRLVGGPHNWEGRVEIFWNGTWGTISDVDWGMSEAQVVCKQLELPLEGSVPSPYGQGSGVIRITSVNCSGSENNVIRCSLSMGSSSNHQNDVGVKCGKGADYKHGDIRLVGGFYSWEGRVEIYLDGVWGTITANSADGEDGAHVVCRQLGYDTHYGFDRNYYEAHFGEGVGTIHPYRLGCSGTEYRLVHCYIVSRSWYHNKDWSVSCLNDVPEEGEVKLFDRRNNYNRGLLQVWLNGRWGVVSDTAWTIEDTNTVCRQLGRNGITSTDSDYSTDLPVVMSNVMCVGTESRLIDCPYTTGGSGSPVSLGCTYFAPCAHGDVRLTNGQSENEGRLEICNSFSVWGTVCNKHWTQAVSKVACHSFGYGYEEGSYHTYSTFNRIPATFAIAADYVRCSGSENSLRECTYFSHSFSECSHNDDIGIICPPANCEDRDIKLRGTAGSEKEGLVLVCINKKMGSYLPDQ</sequence>
<evidence type="ECO:0000256" key="10">
    <source>
        <dbReference type="SAM" id="SignalP"/>
    </source>
</evidence>
<evidence type="ECO:0000256" key="2">
    <source>
        <dbReference type="ARBA" id="ARBA00022692"/>
    </source>
</evidence>
<evidence type="ECO:0000313" key="12">
    <source>
        <dbReference type="EMBL" id="CAI8018660.1"/>
    </source>
</evidence>
<dbReference type="SMART" id="SM00202">
    <property type="entry name" value="SR"/>
    <property type="match status" value="5"/>
</dbReference>
<dbReference type="InterPro" id="IPR001190">
    <property type="entry name" value="SRCR"/>
</dbReference>
<name>A0AA35RVR8_GEOBA</name>
<dbReference type="PANTHER" id="PTHR48071">
    <property type="entry name" value="SRCR DOMAIN-CONTAINING PROTEIN"/>
    <property type="match status" value="1"/>
</dbReference>
<dbReference type="FunFam" id="3.10.250.10:FF:000001">
    <property type="entry name" value="Lysyl oxidase 4 isoform X1"/>
    <property type="match status" value="1"/>
</dbReference>
<reference evidence="12" key="1">
    <citation type="submission" date="2023-03" db="EMBL/GenBank/DDBJ databases">
        <authorList>
            <person name="Steffen K."/>
            <person name="Cardenas P."/>
        </authorList>
    </citation>
    <scope>NUCLEOTIDE SEQUENCE</scope>
</reference>
<feature type="disulfide bond" evidence="9">
    <location>
        <begin position="99"/>
        <end position="109"/>
    </location>
</feature>
<comment type="subcellular location">
    <subcellularLocation>
        <location evidence="1">Membrane</location>
        <topology evidence="1">Single-pass membrane protein</topology>
    </subcellularLocation>
</comment>
<dbReference type="SUPFAM" id="SSF56487">
    <property type="entry name" value="SRCR-like"/>
    <property type="match status" value="5"/>
</dbReference>
<evidence type="ECO:0000259" key="11">
    <source>
        <dbReference type="PROSITE" id="PS50287"/>
    </source>
</evidence>
<dbReference type="AlphaFoldDB" id="A0AA35RVR8"/>
<dbReference type="Gene3D" id="3.10.250.10">
    <property type="entry name" value="SRCR-like domain"/>
    <property type="match status" value="5"/>
</dbReference>
<comment type="caution">
    <text evidence="9">Lacks conserved residue(s) required for the propagation of feature annotation.</text>
</comment>
<keyword evidence="4" id="KW-0677">Repeat</keyword>
<protein>
    <submittedName>
        <fullName evidence="12">Scavenger receptor cysteine-rich domain superfamily protein</fullName>
    </submittedName>
</protein>
<evidence type="ECO:0000256" key="3">
    <source>
        <dbReference type="ARBA" id="ARBA00022729"/>
    </source>
</evidence>
<feature type="disulfide bond" evidence="9">
    <location>
        <begin position="207"/>
        <end position="217"/>
    </location>
</feature>
<feature type="chain" id="PRO_5041414377" evidence="10">
    <location>
        <begin position="17"/>
        <end position="601"/>
    </location>
</feature>
<evidence type="ECO:0000256" key="5">
    <source>
        <dbReference type="ARBA" id="ARBA00022989"/>
    </source>
</evidence>
<dbReference type="Pfam" id="PF00530">
    <property type="entry name" value="SRCR"/>
    <property type="match status" value="5"/>
</dbReference>
<evidence type="ECO:0000256" key="9">
    <source>
        <dbReference type="PROSITE-ProRule" id="PRU00196"/>
    </source>
</evidence>
<keyword evidence="12" id="KW-0675">Receptor</keyword>
<dbReference type="EMBL" id="CASHTH010001701">
    <property type="protein sequence ID" value="CAI8018660.1"/>
    <property type="molecule type" value="Genomic_DNA"/>
</dbReference>
<feature type="signal peptide" evidence="10">
    <location>
        <begin position="1"/>
        <end position="16"/>
    </location>
</feature>
<feature type="disulfide bond" evidence="9">
    <location>
        <begin position="285"/>
        <end position="346"/>
    </location>
</feature>
<feature type="disulfide bond" evidence="9">
    <location>
        <begin position="67"/>
        <end position="128"/>
    </location>
</feature>
<keyword evidence="2" id="KW-0812">Transmembrane</keyword>
<dbReference type="PROSITE" id="PS50287">
    <property type="entry name" value="SRCR_2"/>
    <property type="match status" value="5"/>
</dbReference>
<organism evidence="12 13">
    <name type="scientific">Geodia barretti</name>
    <name type="common">Barrett's horny sponge</name>
    <dbReference type="NCBI Taxonomy" id="519541"/>
    <lineage>
        <taxon>Eukaryota</taxon>
        <taxon>Metazoa</taxon>
        <taxon>Porifera</taxon>
        <taxon>Demospongiae</taxon>
        <taxon>Heteroscleromorpha</taxon>
        <taxon>Tetractinellida</taxon>
        <taxon>Astrophorina</taxon>
        <taxon>Geodiidae</taxon>
        <taxon>Geodia</taxon>
    </lineage>
</organism>
<dbReference type="PRINTS" id="PR00258">
    <property type="entry name" value="SPERACTRCPTR"/>
</dbReference>
<dbReference type="Proteomes" id="UP001174909">
    <property type="component" value="Unassembled WGS sequence"/>
</dbReference>
<keyword evidence="6" id="KW-0472">Membrane</keyword>
<comment type="caution">
    <text evidence="12">The sequence shown here is derived from an EMBL/GenBank/DDBJ whole genome shotgun (WGS) entry which is preliminary data.</text>
</comment>
<evidence type="ECO:0000256" key="6">
    <source>
        <dbReference type="ARBA" id="ARBA00023136"/>
    </source>
</evidence>
<keyword evidence="7 9" id="KW-1015">Disulfide bond</keyword>
<gene>
    <name evidence="12" type="ORF">GBAR_LOCUS11302</name>
</gene>
<keyword evidence="13" id="KW-1185">Reference proteome</keyword>
<dbReference type="FunFam" id="3.10.250.10:FF:000016">
    <property type="entry name" value="Scavenger receptor cysteine-rich protein type 12"/>
    <property type="match status" value="1"/>
</dbReference>